<dbReference type="PANTHER" id="PTHR43301:SF3">
    <property type="entry name" value="ARABINAN ENDO-1,5-ALPHA-L-ARABINOSIDASE A-RELATED"/>
    <property type="match status" value="1"/>
</dbReference>
<dbReference type="InterPro" id="IPR050727">
    <property type="entry name" value="GH43_arabinanases"/>
</dbReference>
<keyword evidence="2 5" id="KW-0378">Hydrolase</keyword>
<protein>
    <submittedName>
        <fullName evidence="5">Glycosyl hydrolases family 43</fullName>
    </submittedName>
</protein>
<dbReference type="Pfam" id="PF00251">
    <property type="entry name" value="Glyco_hydro_32N"/>
    <property type="match status" value="1"/>
</dbReference>
<evidence type="ECO:0000256" key="1">
    <source>
        <dbReference type="ARBA" id="ARBA00009902"/>
    </source>
</evidence>
<comment type="similarity">
    <text evidence="1">Belongs to the glycosyl hydrolase 32 family.</text>
</comment>
<name>A0A1I0NQ53_9FIRM</name>
<dbReference type="STRING" id="99656.SAMN05421659_103275"/>
<dbReference type="RefSeq" id="WP_092451493.1">
    <property type="nucleotide sequence ID" value="NZ_FOJI01000003.1"/>
</dbReference>
<evidence type="ECO:0000256" key="3">
    <source>
        <dbReference type="ARBA" id="ARBA00023295"/>
    </source>
</evidence>
<dbReference type="GO" id="GO:0016798">
    <property type="term" value="F:hydrolase activity, acting on glycosyl bonds"/>
    <property type="evidence" value="ECO:0007669"/>
    <property type="project" value="UniProtKB-KW"/>
</dbReference>
<evidence type="ECO:0000313" key="6">
    <source>
        <dbReference type="Proteomes" id="UP000199701"/>
    </source>
</evidence>
<dbReference type="PANTHER" id="PTHR43301">
    <property type="entry name" value="ARABINAN ENDO-1,5-ALPHA-L-ARABINOSIDASE"/>
    <property type="match status" value="1"/>
</dbReference>
<keyword evidence="3" id="KW-0326">Glycosidase</keyword>
<dbReference type="EMBL" id="FOJI01000003">
    <property type="protein sequence ID" value="SEW03367.1"/>
    <property type="molecule type" value="Genomic_DNA"/>
</dbReference>
<dbReference type="Proteomes" id="UP000199701">
    <property type="component" value="Unassembled WGS sequence"/>
</dbReference>
<dbReference type="CDD" id="cd08983">
    <property type="entry name" value="GH43_Bt3655-like"/>
    <property type="match status" value="1"/>
</dbReference>
<accession>A0A1I0NQ53</accession>
<organism evidence="5 6">
    <name type="scientific">[Clostridium] fimetarium</name>
    <dbReference type="NCBI Taxonomy" id="99656"/>
    <lineage>
        <taxon>Bacteria</taxon>
        <taxon>Bacillati</taxon>
        <taxon>Bacillota</taxon>
        <taxon>Clostridia</taxon>
        <taxon>Lachnospirales</taxon>
        <taxon>Lachnospiraceae</taxon>
    </lineage>
</organism>
<dbReference type="AlphaFoldDB" id="A0A1I0NQ53"/>
<dbReference type="SUPFAM" id="SSF75005">
    <property type="entry name" value="Arabinanase/levansucrase/invertase"/>
    <property type="match status" value="1"/>
</dbReference>
<sequence length="307" mass="35129">MLEKIDPESNEMQAYIFVHFAHGNSEDAEQIYFSVSKDGMQWKALNNSKPILRSKLGEKGLRDPHIIRSVEGDKFYLIATDLSISKNSDWIRAKTNGSKSLMIWESSDLVNWSEQRMVKIASENAGCTWAPESIYDKDTCDYMVFWASMVSEDNYAKQRIYCSRTKDFIDFTEAQLYIEKENDIIDTTFTQHNSAYYRFSKDETTKSILMEVCNTLMGDFKTVNSFSLAAVLGFEGPTCYQLNGENKWCLLLDAYATGQGYKCFITSDIATGSFVESASEFITPYIFRHGTVIPITMKEYNDLVEAY</sequence>
<proteinExistence type="inferred from homology"/>
<reference evidence="5 6" key="1">
    <citation type="submission" date="2016-10" db="EMBL/GenBank/DDBJ databases">
        <authorList>
            <person name="de Groot N.N."/>
        </authorList>
    </citation>
    <scope>NUCLEOTIDE SEQUENCE [LARGE SCALE GENOMIC DNA]</scope>
    <source>
        <strain evidence="5 6">DSM 9179</strain>
    </source>
</reference>
<gene>
    <name evidence="5" type="ORF">SAMN05421659_103275</name>
</gene>
<evidence type="ECO:0000313" key="5">
    <source>
        <dbReference type="EMBL" id="SEW03367.1"/>
    </source>
</evidence>
<feature type="domain" description="Glycosyl hydrolase family 32 N-terminal" evidence="4">
    <location>
        <begin position="24"/>
        <end position="129"/>
    </location>
</feature>
<dbReference type="OrthoDB" id="9758923at2"/>
<dbReference type="InterPro" id="IPR013148">
    <property type="entry name" value="Glyco_hydro_32_N"/>
</dbReference>
<evidence type="ECO:0000256" key="2">
    <source>
        <dbReference type="ARBA" id="ARBA00022801"/>
    </source>
</evidence>
<dbReference type="Gene3D" id="2.115.10.20">
    <property type="entry name" value="Glycosyl hydrolase domain, family 43"/>
    <property type="match status" value="1"/>
</dbReference>
<dbReference type="InterPro" id="IPR023296">
    <property type="entry name" value="Glyco_hydro_beta-prop_sf"/>
</dbReference>
<evidence type="ECO:0000259" key="4">
    <source>
        <dbReference type="Pfam" id="PF00251"/>
    </source>
</evidence>
<keyword evidence="6" id="KW-1185">Reference proteome</keyword>